<evidence type="ECO:0000313" key="4">
    <source>
        <dbReference type="Proteomes" id="UP000035034"/>
    </source>
</evidence>
<proteinExistence type="predicted"/>
<evidence type="ECO:0000256" key="1">
    <source>
        <dbReference type="SAM" id="MobiDB-lite"/>
    </source>
</evidence>
<reference evidence="3 4" key="1">
    <citation type="submission" date="2011-12" db="EMBL/GenBank/DDBJ databases">
        <title>Whole genome shotgun sequence of Gordonia effusa NBRC 100432.</title>
        <authorList>
            <person name="Yoshida I."/>
            <person name="Takarada H."/>
            <person name="Hosoyama A."/>
            <person name="Tsuchikane K."/>
            <person name="Katsumata H."/>
            <person name="Yamazaki S."/>
            <person name="Fujita N."/>
        </authorList>
    </citation>
    <scope>NUCLEOTIDE SEQUENCE [LARGE SCALE GENOMIC DNA]</scope>
    <source>
        <strain evidence="3 4">NBRC 100432</strain>
    </source>
</reference>
<keyword evidence="4" id="KW-1185">Reference proteome</keyword>
<evidence type="ECO:0008006" key="5">
    <source>
        <dbReference type="Google" id="ProtNLM"/>
    </source>
</evidence>
<comment type="caution">
    <text evidence="3">The sequence shown here is derived from an EMBL/GenBank/DDBJ whole genome shotgun (WGS) entry which is preliminary data.</text>
</comment>
<dbReference type="STRING" id="1077974.GOEFS_115_01110"/>
<dbReference type="AlphaFoldDB" id="H0R5X0"/>
<dbReference type="EMBL" id="BAEH01000115">
    <property type="protein sequence ID" value="GAB20471.1"/>
    <property type="molecule type" value="Genomic_DNA"/>
</dbReference>
<feature type="transmembrane region" description="Helical" evidence="2">
    <location>
        <begin position="38"/>
        <end position="58"/>
    </location>
</feature>
<keyword evidence="2" id="KW-0812">Transmembrane</keyword>
<dbReference type="eggNOG" id="ENOG5033B4I">
    <property type="taxonomic scope" value="Bacteria"/>
</dbReference>
<dbReference type="Pfam" id="PF14155">
    <property type="entry name" value="DUF4307"/>
    <property type="match status" value="1"/>
</dbReference>
<dbReference type="RefSeq" id="WP_007319806.1">
    <property type="nucleotide sequence ID" value="NZ_BAEH01000115.1"/>
</dbReference>
<name>H0R5X0_9ACTN</name>
<keyword evidence="2" id="KW-1133">Transmembrane helix</keyword>
<gene>
    <name evidence="3" type="ORF">GOEFS_115_01110</name>
</gene>
<feature type="region of interest" description="Disordered" evidence="1">
    <location>
        <begin position="1"/>
        <end position="29"/>
    </location>
</feature>
<sequence>MNSSDGGTERPATEDSKPRSGPRATYPVERSQSSRKRWFYALSIVVVAAGLTIAFIGYRQFGDPTVSGQATGYQIKSSNSIDVQFTVTRQDPGTAVACVVRARAKDGSEVGRREVLVPAGESTQVGAGSQVITSRPPVIGEVFGCTTTVPPYLIEPTR</sequence>
<dbReference type="InterPro" id="IPR025443">
    <property type="entry name" value="DUF4307"/>
</dbReference>
<evidence type="ECO:0000313" key="3">
    <source>
        <dbReference type="EMBL" id="GAB20471.1"/>
    </source>
</evidence>
<dbReference type="OrthoDB" id="4425882at2"/>
<dbReference type="Proteomes" id="UP000035034">
    <property type="component" value="Unassembled WGS sequence"/>
</dbReference>
<accession>H0R5X0</accession>
<keyword evidence="2" id="KW-0472">Membrane</keyword>
<organism evidence="3 4">
    <name type="scientific">Gordonia effusa NBRC 100432</name>
    <dbReference type="NCBI Taxonomy" id="1077974"/>
    <lineage>
        <taxon>Bacteria</taxon>
        <taxon>Bacillati</taxon>
        <taxon>Actinomycetota</taxon>
        <taxon>Actinomycetes</taxon>
        <taxon>Mycobacteriales</taxon>
        <taxon>Gordoniaceae</taxon>
        <taxon>Gordonia</taxon>
    </lineage>
</organism>
<evidence type="ECO:0000256" key="2">
    <source>
        <dbReference type="SAM" id="Phobius"/>
    </source>
</evidence>
<protein>
    <recommendedName>
        <fullName evidence="5">DUF4307 domain-containing protein</fullName>
    </recommendedName>
</protein>
<feature type="compositionally biased region" description="Basic and acidic residues" evidence="1">
    <location>
        <begin position="7"/>
        <end position="18"/>
    </location>
</feature>